<dbReference type="EMBL" id="BK016095">
    <property type="protein sequence ID" value="DAF94693.1"/>
    <property type="molecule type" value="Genomic_DNA"/>
</dbReference>
<reference evidence="1" key="1">
    <citation type="journal article" date="2021" name="Proc. Natl. Acad. Sci. U.S.A.">
        <title>A Catalog of Tens of Thousands of Viruses from Human Metagenomes Reveals Hidden Associations with Chronic Diseases.</title>
        <authorList>
            <person name="Tisza M.J."/>
            <person name="Buck C.B."/>
        </authorList>
    </citation>
    <scope>NUCLEOTIDE SEQUENCE</scope>
    <source>
        <strain evidence="1">Ctvph17</strain>
    </source>
</reference>
<sequence>MICAIDEFCFVLVSISASTRALSQGMPFRFL</sequence>
<proteinExistence type="predicted"/>
<organism evidence="1">
    <name type="scientific">Siphoviridae sp. ctvph17</name>
    <dbReference type="NCBI Taxonomy" id="2825724"/>
    <lineage>
        <taxon>Viruses</taxon>
        <taxon>Duplodnaviria</taxon>
        <taxon>Heunggongvirae</taxon>
        <taxon>Uroviricota</taxon>
        <taxon>Caudoviricetes</taxon>
    </lineage>
</organism>
<protein>
    <submittedName>
        <fullName evidence="1">Uncharacterized protein</fullName>
    </submittedName>
</protein>
<accession>A0A8S5UJM7</accession>
<evidence type="ECO:0000313" key="1">
    <source>
        <dbReference type="EMBL" id="DAF94693.1"/>
    </source>
</evidence>
<name>A0A8S5UJM7_9CAUD</name>